<organism evidence="2 3">
    <name type="scientific">Vairimorpha ceranae</name>
    <dbReference type="NCBI Taxonomy" id="40302"/>
    <lineage>
        <taxon>Eukaryota</taxon>
        <taxon>Fungi</taxon>
        <taxon>Fungi incertae sedis</taxon>
        <taxon>Microsporidia</taxon>
        <taxon>Nosematidae</taxon>
        <taxon>Vairimorpha</taxon>
    </lineage>
</organism>
<keyword evidence="3" id="KW-1185">Reference proteome</keyword>
<reference evidence="2 3" key="1">
    <citation type="journal article" date="2015" name="Environ. Microbiol.">
        <title>Genome analyses suggest the presence of polyploidy and recent human-driven expansions in eight global populations of the honeybee pathogen Nosema ceranae.</title>
        <authorList>
            <person name="Pelin A."/>
            <person name="Selman M."/>
            <person name="Aris-Brosou S."/>
            <person name="Farinelli L."/>
            <person name="Corradi N."/>
        </authorList>
    </citation>
    <scope>NUCLEOTIDE SEQUENCE [LARGE SCALE GENOMIC DNA]</scope>
    <source>
        <strain evidence="2 3">PA08 1199</strain>
    </source>
</reference>
<dbReference type="RefSeq" id="XP_024329841.1">
    <property type="nucleotide sequence ID" value="XM_024473835.1"/>
</dbReference>
<gene>
    <name evidence="2" type="ORF">AAJ76_1190006427</name>
</gene>
<sequence length="159" mass="18283">MIQIDEAGLNFKIKSHIERAPLNKTDALCIVEVETAISMAFACVIENKKASTIIPIICDNVENGSIIYTDEHRSYSSLNNLGFFHGIVCHKYEFVNSESGVNTQAVESFNNELNLSIKRSKGVITCKRPGFLREFCWKFNNKEMRFLKIWHLLKINYFK</sequence>
<dbReference type="OrthoDB" id="10052789at2759"/>
<dbReference type="Proteomes" id="UP000034350">
    <property type="component" value="Unassembled WGS sequence"/>
</dbReference>
<dbReference type="SMART" id="SM01126">
    <property type="entry name" value="DDE_Tnp_IS1595"/>
    <property type="match status" value="1"/>
</dbReference>
<protein>
    <submittedName>
        <fullName evidence="2">Mobile element protein</fullName>
    </submittedName>
</protein>
<accession>A0A0F9Z823</accession>
<evidence type="ECO:0000313" key="2">
    <source>
        <dbReference type="EMBL" id="KKO74099.1"/>
    </source>
</evidence>
<dbReference type="PANTHER" id="PTHR47163:SF2">
    <property type="entry name" value="SI:DKEY-17M8.2"/>
    <property type="match status" value="1"/>
</dbReference>
<name>A0A0F9Z823_9MICR</name>
<evidence type="ECO:0000313" key="3">
    <source>
        <dbReference type="Proteomes" id="UP000034350"/>
    </source>
</evidence>
<dbReference type="Pfam" id="PF12762">
    <property type="entry name" value="DDE_Tnp_IS1595"/>
    <property type="match status" value="1"/>
</dbReference>
<evidence type="ECO:0000259" key="1">
    <source>
        <dbReference type="SMART" id="SM01126"/>
    </source>
</evidence>
<dbReference type="VEuPathDB" id="MicrosporidiaDB:NCER_101948"/>
<dbReference type="AlphaFoldDB" id="A0A0F9Z823"/>
<comment type="caution">
    <text evidence="2">The sequence shown here is derived from an EMBL/GenBank/DDBJ whole genome shotgun (WGS) entry which is preliminary data.</text>
</comment>
<dbReference type="EMBL" id="JPQZ01000119">
    <property type="protein sequence ID" value="KKO74099.1"/>
    <property type="molecule type" value="Genomic_DNA"/>
</dbReference>
<dbReference type="GeneID" id="36318732"/>
<dbReference type="PANTHER" id="PTHR47163">
    <property type="entry name" value="DDE_TNP_IS1595 DOMAIN-CONTAINING PROTEIN"/>
    <property type="match status" value="1"/>
</dbReference>
<dbReference type="InterPro" id="IPR024445">
    <property type="entry name" value="Tnp_ISXO2-like"/>
</dbReference>
<feature type="domain" description="ISXO2-like transposase" evidence="1">
    <location>
        <begin position="1"/>
        <end position="140"/>
    </location>
</feature>
<dbReference type="VEuPathDB" id="MicrosporidiaDB:AAJ76_1190006427"/>
<proteinExistence type="predicted"/>
<dbReference type="InterPro" id="IPR053164">
    <property type="entry name" value="IS1016-like_transposase"/>
</dbReference>